<dbReference type="GO" id="GO:0004853">
    <property type="term" value="F:uroporphyrinogen decarboxylase activity"/>
    <property type="evidence" value="ECO:0007669"/>
    <property type="project" value="InterPro"/>
</dbReference>
<dbReference type="Pfam" id="PF01208">
    <property type="entry name" value="URO-D"/>
    <property type="match status" value="2"/>
</dbReference>
<dbReference type="InterPro" id="IPR038071">
    <property type="entry name" value="UROD/MetE-like_sf"/>
</dbReference>
<reference evidence="3" key="1">
    <citation type="submission" date="2020-05" db="UniProtKB">
        <authorList>
            <consortium name="EnsemblMetazoa"/>
        </authorList>
    </citation>
    <scope>IDENTIFICATION</scope>
    <source>
        <strain evidence="3">TTRI</strain>
    </source>
</reference>
<dbReference type="EnsemblMetazoa" id="GAUT007525-RA">
    <property type="protein sequence ID" value="GAUT007525-PA"/>
    <property type="gene ID" value="GAUT007525"/>
</dbReference>
<dbReference type="Gene3D" id="3.20.20.210">
    <property type="match status" value="2"/>
</dbReference>
<feature type="domain" description="Uroporphyrinogen decarboxylase (URO-D)" evidence="2">
    <location>
        <begin position="134"/>
        <end position="234"/>
    </location>
</feature>
<feature type="transmembrane region" description="Helical" evidence="1">
    <location>
        <begin position="12"/>
        <end position="36"/>
    </location>
</feature>
<dbReference type="PANTHER" id="PTHR21091:SF169">
    <property type="entry name" value="UROPORPHYRINOGEN DECARBOXYLASE"/>
    <property type="match status" value="1"/>
</dbReference>
<dbReference type="AlphaFoldDB" id="A0A1A9UKD7"/>
<evidence type="ECO:0000313" key="4">
    <source>
        <dbReference type="Proteomes" id="UP000078200"/>
    </source>
</evidence>
<keyword evidence="1" id="KW-0812">Transmembrane</keyword>
<evidence type="ECO:0000256" key="1">
    <source>
        <dbReference type="SAM" id="Phobius"/>
    </source>
</evidence>
<name>A0A1A9UKD7_GLOAU</name>
<feature type="domain" description="Uroporphyrinogen decarboxylase (URO-D)" evidence="2">
    <location>
        <begin position="2"/>
        <end position="108"/>
    </location>
</feature>
<accession>A0A1A9UKD7</accession>
<evidence type="ECO:0000313" key="3">
    <source>
        <dbReference type="EnsemblMetazoa" id="GAUT007525-PA"/>
    </source>
</evidence>
<evidence type="ECO:0000259" key="2">
    <source>
        <dbReference type="Pfam" id="PF01208"/>
    </source>
</evidence>
<keyword evidence="4" id="KW-1185">Reference proteome</keyword>
<dbReference type="GO" id="GO:0005829">
    <property type="term" value="C:cytosol"/>
    <property type="evidence" value="ECO:0007669"/>
    <property type="project" value="TreeGrafter"/>
</dbReference>
<dbReference type="VEuPathDB" id="VectorBase:GAUT007525"/>
<dbReference type="GO" id="GO:0006783">
    <property type="term" value="P:heme biosynthetic process"/>
    <property type="evidence" value="ECO:0007669"/>
    <property type="project" value="TreeGrafter"/>
</dbReference>
<dbReference type="SUPFAM" id="SSF51726">
    <property type="entry name" value="UROD/MetE-like"/>
    <property type="match status" value="1"/>
</dbReference>
<sequence>MRQSELASQATLLPINLFSLDAAILFSDILILPYAMGMNLTFLNNFGPCFLNPIQSRFDMEKLIIPHPEEHMNYVLQIIQVVCREINYKIPLIGFSGSPWTLACYMIEDSVILYLNAQINAGVSAIVIFDTWGVFTKNSNAWLKDIVTSGCDVIALDWNVDIQKAQKQVGKHVALQGNMDPYVLYAKKTYIYKETDLILSQFGFREGHIFSLGHGILPDTDPDKVKFLIDSVHQLSLKYHQKIY</sequence>
<dbReference type="Proteomes" id="UP000078200">
    <property type="component" value="Unassembled WGS sequence"/>
</dbReference>
<dbReference type="PANTHER" id="PTHR21091">
    <property type="entry name" value="METHYLTETRAHYDROFOLATE:HOMOCYSTEINE METHYLTRANSFERASE RELATED"/>
    <property type="match status" value="1"/>
</dbReference>
<keyword evidence="1" id="KW-0472">Membrane</keyword>
<dbReference type="STRING" id="7395.A0A1A9UKD7"/>
<keyword evidence="1" id="KW-1133">Transmembrane helix</keyword>
<dbReference type="InterPro" id="IPR000257">
    <property type="entry name" value="Uroporphyrinogen_deCOase"/>
</dbReference>
<protein>
    <recommendedName>
        <fullName evidence="2">Uroporphyrinogen decarboxylase (URO-D) domain-containing protein</fullName>
    </recommendedName>
</protein>
<proteinExistence type="predicted"/>
<organism evidence="3 4">
    <name type="scientific">Glossina austeni</name>
    <name type="common">Savannah tsetse fly</name>
    <dbReference type="NCBI Taxonomy" id="7395"/>
    <lineage>
        <taxon>Eukaryota</taxon>
        <taxon>Metazoa</taxon>
        <taxon>Ecdysozoa</taxon>
        <taxon>Arthropoda</taxon>
        <taxon>Hexapoda</taxon>
        <taxon>Insecta</taxon>
        <taxon>Pterygota</taxon>
        <taxon>Neoptera</taxon>
        <taxon>Endopterygota</taxon>
        <taxon>Diptera</taxon>
        <taxon>Brachycera</taxon>
        <taxon>Muscomorpha</taxon>
        <taxon>Hippoboscoidea</taxon>
        <taxon>Glossinidae</taxon>
        <taxon>Glossina</taxon>
    </lineage>
</organism>